<keyword evidence="6 8" id="KW-0546">Nucleotide metabolism</keyword>
<dbReference type="InterPro" id="IPR036157">
    <property type="entry name" value="dUTPase-like_sf"/>
</dbReference>
<evidence type="ECO:0000256" key="4">
    <source>
        <dbReference type="ARBA" id="ARBA00022801"/>
    </source>
</evidence>
<dbReference type="EC" id="3.6.1.23" evidence="8"/>
<evidence type="ECO:0000256" key="7">
    <source>
        <dbReference type="ARBA" id="ARBA00047686"/>
    </source>
</evidence>
<dbReference type="OrthoDB" id="9809956at2"/>
<reference evidence="10 11" key="1">
    <citation type="submission" date="2016-11" db="EMBL/GenBank/DDBJ databases">
        <authorList>
            <person name="Jaros S."/>
            <person name="Januszkiewicz K."/>
            <person name="Wedrychowicz H."/>
        </authorList>
    </citation>
    <scope>NUCLEOTIDE SEQUENCE [LARGE SCALE GENOMIC DNA]</scope>
    <source>
        <strain evidence="10 11">DSM 12906</strain>
    </source>
</reference>
<dbReference type="UniPathway" id="UPA00610">
    <property type="reaction ID" value="UER00666"/>
</dbReference>
<dbReference type="InterPro" id="IPR029054">
    <property type="entry name" value="dUTPase-like"/>
</dbReference>
<feature type="binding site" evidence="8">
    <location>
        <begin position="60"/>
        <end position="62"/>
    </location>
    <ligand>
        <name>substrate</name>
    </ligand>
</feature>
<dbReference type="AlphaFoldDB" id="A0A1M6KLR7"/>
<keyword evidence="3 8" id="KW-0479">Metal-binding</keyword>
<comment type="function">
    <text evidence="8">This enzyme is involved in nucleotide metabolism: it produces dUMP, the immediate precursor of thymidine nucleotides and it decreases the intracellular concentration of dUTP so that uracil cannot be incorporated into DNA.</text>
</comment>
<comment type="similarity">
    <text evidence="2 8">Belongs to the dUTPase family.</text>
</comment>
<feature type="domain" description="dUTPase-like" evidence="9">
    <location>
        <begin position="12"/>
        <end position="140"/>
    </location>
</feature>
<dbReference type="SUPFAM" id="SSF51283">
    <property type="entry name" value="dUTPase-like"/>
    <property type="match status" value="1"/>
</dbReference>
<comment type="pathway">
    <text evidence="8">Pyrimidine metabolism; dUMP biosynthesis; dUMP from dCTP (dUTP route): step 2/2.</text>
</comment>
<protein>
    <recommendedName>
        <fullName evidence="8">Deoxyuridine 5'-triphosphate nucleotidohydrolase</fullName>
        <shortName evidence="8">dUTPase</shortName>
        <ecNumber evidence="8">3.6.1.23</ecNumber>
    </recommendedName>
    <alternativeName>
        <fullName evidence="8">dUTP pyrophosphatase</fullName>
    </alternativeName>
</protein>
<dbReference type="STRING" id="1123357.SAMN02745244_02848"/>
<feature type="binding site" evidence="8">
    <location>
        <position position="73"/>
    </location>
    <ligand>
        <name>substrate</name>
    </ligand>
</feature>
<evidence type="ECO:0000256" key="2">
    <source>
        <dbReference type="ARBA" id="ARBA00006581"/>
    </source>
</evidence>
<dbReference type="Pfam" id="PF00692">
    <property type="entry name" value="dUTPase"/>
    <property type="match status" value="1"/>
</dbReference>
<dbReference type="InterPro" id="IPR008181">
    <property type="entry name" value="dUTPase"/>
</dbReference>
<keyword evidence="11" id="KW-1185">Reference proteome</keyword>
<dbReference type="InterPro" id="IPR033704">
    <property type="entry name" value="dUTPase_trimeric"/>
</dbReference>
<comment type="cofactor">
    <cofactor evidence="1 8">
        <name>Mg(2+)</name>
        <dbReference type="ChEBI" id="CHEBI:18420"/>
    </cofactor>
</comment>
<evidence type="ECO:0000256" key="8">
    <source>
        <dbReference type="HAMAP-Rule" id="MF_00116"/>
    </source>
</evidence>
<dbReference type="GO" id="GO:0006226">
    <property type="term" value="P:dUMP biosynthetic process"/>
    <property type="evidence" value="ECO:0007669"/>
    <property type="project" value="UniProtKB-UniRule"/>
</dbReference>
<dbReference type="NCBIfam" id="TIGR00576">
    <property type="entry name" value="dut"/>
    <property type="match status" value="1"/>
</dbReference>
<dbReference type="HAMAP" id="MF_00116">
    <property type="entry name" value="dUTPase_bact"/>
    <property type="match status" value="1"/>
</dbReference>
<evidence type="ECO:0000313" key="11">
    <source>
        <dbReference type="Proteomes" id="UP000184512"/>
    </source>
</evidence>
<name>A0A1M6KLR7_9ACTN</name>
<dbReference type="GO" id="GO:0004170">
    <property type="term" value="F:dUTP diphosphatase activity"/>
    <property type="evidence" value="ECO:0007669"/>
    <property type="project" value="UniProtKB-UniRule"/>
</dbReference>
<evidence type="ECO:0000256" key="5">
    <source>
        <dbReference type="ARBA" id="ARBA00022842"/>
    </source>
</evidence>
<proteinExistence type="inferred from homology"/>
<comment type="caution">
    <text evidence="8">Lacks conserved residue(s) required for the propagation of feature annotation.</text>
</comment>
<comment type="catalytic activity">
    <reaction evidence="7 8">
        <text>dUTP + H2O = dUMP + diphosphate + H(+)</text>
        <dbReference type="Rhea" id="RHEA:10248"/>
        <dbReference type="ChEBI" id="CHEBI:15377"/>
        <dbReference type="ChEBI" id="CHEBI:15378"/>
        <dbReference type="ChEBI" id="CHEBI:33019"/>
        <dbReference type="ChEBI" id="CHEBI:61555"/>
        <dbReference type="ChEBI" id="CHEBI:246422"/>
        <dbReference type="EC" id="3.6.1.23"/>
    </reaction>
</comment>
<gene>
    <name evidence="8" type="primary">dut</name>
    <name evidence="10" type="ORF">SAMN02745244_02848</name>
</gene>
<feature type="binding site" evidence="8">
    <location>
        <begin position="77"/>
        <end position="79"/>
    </location>
    <ligand>
        <name>substrate</name>
    </ligand>
</feature>
<dbReference type="PANTHER" id="PTHR11241">
    <property type="entry name" value="DEOXYURIDINE 5'-TRIPHOSPHATE NUCLEOTIDOHYDROLASE"/>
    <property type="match status" value="1"/>
</dbReference>
<sequence>MIIETTATGESLPRYARPGDAGADLMTTETVKLGPGERCLVGTGVAVAIPDGFVGLVTPRSGLAARAGLSIVNSPGVIDSGYRGEIKVCLINLDPTEAIELQAGDRIAQLLIMPFVSATFTPVDGLDATVRGSGGYGSTGGFNRQVVEETQ</sequence>
<dbReference type="NCBIfam" id="NF001862">
    <property type="entry name" value="PRK00601.1"/>
    <property type="match status" value="1"/>
</dbReference>
<evidence type="ECO:0000256" key="1">
    <source>
        <dbReference type="ARBA" id="ARBA00001946"/>
    </source>
</evidence>
<evidence type="ECO:0000256" key="3">
    <source>
        <dbReference type="ARBA" id="ARBA00022723"/>
    </source>
</evidence>
<dbReference type="EMBL" id="FQZG01000061">
    <property type="protein sequence ID" value="SHJ59859.1"/>
    <property type="molecule type" value="Genomic_DNA"/>
</dbReference>
<accession>A0A1M6KLR7</accession>
<dbReference type="FunFam" id="2.70.40.10:FF:000008">
    <property type="entry name" value="Deoxyuridine 5'-triphosphate nucleotidohydrolase"/>
    <property type="match status" value="1"/>
</dbReference>
<dbReference type="RefSeq" id="WP_073189469.1">
    <property type="nucleotide sequence ID" value="NZ_FQZG01000061.1"/>
</dbReference>
<evidence type="ECO:0000256" key="6">
    <source>
        <dbReference type="ARBA" id="ARBA00023080"/>
    </source>
</evidence>
<dbReference type="Proteomes" id="UP000184512">
    <property type="component" value="Unassembled WGS sequence"/>
</dbReference>
<dbReference type="PANTHER" id="PTHR11241:SF0">
    <property type="entry name" value="DEOXYURIDINE 5'-TRIPHOSPHATE NUCLEOTIDOHYDROLASE"/>
    <property type="match status" value="1"/>
</dbReference>
<keyword evidence="4 8" id="KW-0378">Hydrolase</keyword>
<dbReference type="GO" id="GO:0000287">
    <property type="term" value="F:magnesium ion binding"/>
    <property type="evidence" value="ECO:0007669"/>
    <property type="project" value="UniProtKB-UniRule"/>
</dbReference>
<dbReference type="CDD" id="cd07557">
    <property type="entry name" value="trimeric_dUTPase"/>
    <property type="match status" value="1"/>
</dbReference>
<evidence type="ECO:0000313" key="10">
    <source>
        <dbReference type="EMBL" id="SHJ59859.1"/>
    </source>
</evidence>
<dbReference type="Gene3D" id="2.70.40.10">
    <property type="match status" value="1"/>
</dbReference>
<organism evidence="10 11">
    <name type="scientific">Tessaracoccus bendigoensis DSM 12906</name>
    <dbReference type="NCBI Taxonomy" id="1123357"/>
    <lineage>
        <taxon>Bacteria</taxon>
        <taxon>Bacillati</taxon>
        <taxon>Actinomycetota</taxon>
        <taxon>Actinomycetes</taxon>
        <taxon>Propionibacteriales</taxon>
        <taxon>Propionibacteriaceae</taxon>
        <taxon>Tessaracoccus</taxon>
    </lineage>
</organism>
<evidence type="ECO:0000259" key="9">
    <source>
        <dbReference type="Pfam" id="PF00692"/>
    </source>
</evidence>
<dbReference type="GO" id="GO:0046081">
    <property type="term" value="P:dUTP catabolic process"/>
    <property type="evidence" value="ECO:0007669"/>
    <property type="project" value="InterPro"/>
</dbReference>
<keyword evidence="5 8" id="KW-0460">Magnesium</keyword>